<reference evidence="2" key="1">
    <citation type="journal article" date="2022" name="Int. J. Syst. Evol. Microbiol.">
        <title>Prevotella lacticifex sp. nov., isolated from the rumen of cows.</title>
        <authorList>
            <person name="Shinkai T."/>
            <person name="Ikeyama N."/>
            <person name="Kumagai M."/>
            <person name="Ohmori H."/>
            <person name="Sakamoto M."/>
            <person name="Ohkuma M."/>
            <person name="Mitsumori M."/>
        </authorList>
    </citation>
    <scope>NUCLEOTIDE SEQUENCE</scope>
    <source>
        <strain evidence="2">R5076</strain>
    </source>
</reference>
<organism evidence="2 3">
    <name type="scientific">Prevotella lacticifex</name>
    <dbReference type="NCBI Taxonomy" id="2854755"/>
    <lineage>
        <taxon>Bacteria</taxon>
        <taxon>Pseudomonadati</taxon>
        <taxon>Bacteroidota</taxon>
        <taxon>Bacteroidia</taxon>
        <taxon>Bacteroidales</taxon>
        <taxon>Prevotellaceae</taxon>
        <taxon>Prevotella</taxon>
    </lineage>
</organism>
<protein>
    <submittedName>
        <fullName evidence="2">Uncharacterized protein</fullName>
    </submittedName>
</protein>
<dbReference type="AlphaFoldDB" id="A0A9R1C7F0"/>
<dbReference type="EMBL" id="BPUB01000001">
    <property type="protein sequence ID" value="GJG57400.1"/>
    <property type="molecule type" value="Genomic_DNA"/>
</dbReference>
<accession>A0A9R1C7F0</accession>
<evidence type="ECO:0000313" key="3">
    <source>
        <dbReference type="Proteomes" id="UP000825483"/>
    </source>
</evidence>
<feature type="chain" id="PRO_5040362541" evidence="1">
    <location>
        <begin position="27"/>
        <end position="230"/>
    </location>
</feature>
<keyword evidence="3" id="KW-1185">Reference proteome</keyword>
<keyword evidence="1" id="KW-0732">Signal</keyword>
<gene>
    <name evidence="2" type="ORF">PRLR5076_02510</name>
</gene>
<evidence type="ECO:0000313" key="2">
    <source>
        <dbReference type="EMBL" id="GJG57400.1"/>
    </source>
</evidence>
<sequence>MKAMKYHTIIICILAIAILYPSKAHALDYPNDQPTIEALISLHKLIKKEEEKALEKVAASYGEQSLVTKGATKFNDVRMTLNSKLNNAYSYVILGTALASTGTDLYRLIDTYAEFTKNTAKYAFKKPAVAWYYTEANFACAREIKNIKQMYVTLTASGLNVMRASMDEKLELVNTLHSYISNMLGIIDSANLWCSIVVMGGFHYDYIWDILNSDVKDEIAKKVIDKWYDA</sequence>
<name>A0A9R1C7F0_9BACT</name>
<dbReference type="Proteomes" id="UP000825483">
    <property type="component" value="Unassembled WGS sequence"/>
</dbReference>
<proteinExistence type="predicted"/>
<feature type="signal peptide" evidence="1">
    <location>
        <begin position="1"/>
        <end position="26"/>
    </location>
</feature>
<comment type="caution">
    <text evidence="2">The sequence shown here is derived from an EMBL/GenBank/DDBJ whole genome shotgun (WGS) entry which is preliminary data.</text>
</comment>
<evidence type="ECO:0000256" key="1">
    <source>
        <dbReference type="SAM" id="SignalP"/>
    </source>
</evidence>